<proteinExistence type="predicted"/>
<gene>
    <name evidence="1" type="ORF">DB32_004197</name>
</gene>
<reference evidence="1 2" key="1">
    <citation type="submission" date="2015-03" db="EMBL/GenBank/DDBJ databases">
        <title>Genome assembly of Sandaracinus amylolyticus DSM 53668.</title>
        <authorList>
            <person name="Sharma G."/>
            <person name="Subramanian S."/>
        </authorList>
    </citation>
    <scope>NUCLEOTIDE SEQUENCE [LARGE SCALE GENOMIC DNA]</scope>
    <source>
        <strain evidence="1 2">DSM 53668</strain>
    </source>
</reference>
<dbReference type="AlphaFoldDB" id="A0A0F6W4A5"/>
<dbReference type="STRING" id="927083.DB32_004197"/>
<dbReference type="KEGG" id="samy:DB32_004197"/>
<accession>A0A0F6W4A5</accession>
<organism evidence="1 2">
    <name type="scientific">Sandaracinus amylolyticus</name>
    <dbReference type="NCBI Taxonomy" id="927083"/>
    <lineage>
        <taxon>Bacteria</taxon>
        <taxon>Pseudomonadati</taxon>
        <taxon>Myxococcota</taxon>
        <taxon>Polyangia</taxon>
        <taxon>Polyangiales</taxon>
        <taxon>Sandaracinaceae</taxon>
        <taxon>Sandaracinus</taxon>
    </lineage>
</organism>
<evidence type="ECO:0000313" key="2">
    <source>
        <dbReference type="Proteomes" id="UP000034883"/>
    </source>
</evidence>
<name>A0A0F6W4A5_9BACT</name>
<dbReference type="EMBL" id="CP011125">
    <property type="protein sequence ID" value="AKF07048.1"/>
    <property type="molecule type" value="Genomic_DNA"/>
</dbReference>
<dbReference type="Proteomes" id="UP000034883">
    <property type="component" value="Chromosome"/>
</dbReference>
<keyword evidence="2" id="KW-1185">Reference proteome</keyword>
<sequence length="105" mass="11385">MDSRVLTLCFVVLCACGGAPHRDLDDTFARIQVEEARIEHAATARDAHEECVMRAGACDEICDATSALCELARESEDRDALARCERAEARCRACGAEPACEEPPS</sequence>
<protein>
    <submittedName>
        <fullName evidence="1">Uncharacterized protein</fullName>
    </submittedName>
</protein>
<evidence type="ECO:0000313" key="1">
    <source>
        <dbReference type="EMBL" id="AKF07048.1"/>
    </source>
</evidence>
<dbReference type="PROSITE" id="PS51257">
    <property type="entry name" value="PROKAR_LIPOPROTEIN"/>
    <property type="match status" value="1"/>
</dbReference>